<dbReference type="EMBL" id="BAAAYX010000007">
    <property type="protein sequence ID" value="GAA3704885.1"/>
    <property type="molecule type" value="Genomic_DNA"/>
</dbReference>
<name>A0ABP7DIK7_9ACTN</name>
<dbReference type="Proteomes" id="UP001500051">
    <property type="component" value="Unassembled WGS sequence"/>
</dbReference>
<feature type="transmembrane region" description="Helical" evidence="1">
    <location>
        <begin position="47"/>
        <end position="65"/>
    </location>
</feature>
<keyword evidence="3" id="KW-1185">Reference proteome</keyword>
<comment type="caution">
    <text evidence="2">The sequence shown here is derived from an EMBL/GenBank/DDBJ whole genome shotgun (WGS) entry which is preliminary data.</text>
</comment>
<evidence type="ECO:0008006" key="4">
    <source>
        <dbReference type="Google" id="ProtNLM"/>
    </source>
</evidence>
<evidence type="ECO:0000313" key="3">
    <source>
        <dbReference type="Proteomes" id="UP001500051"/>
    </source>
</evidence>
<sequence length="200" mass="20212">MMSAPAGARRPGQGGVRLLRAAALGGSSLLLAAWAHLAGGGAAPNTAAMVLAGCATGVIAVSVTARRCRMPLLLTVLGLEQAGLHLLFGSSAAALCLPNAPMSHGLHAGASCVSVAGQHSMAEPGLVMVLAHVAALIVMAWVLARGEQWVWGLVDAATAVLAPRPSRRRGRLARQVPAPAYRRAGIQLVALAPTRGPPQG</sequence>
<feature type="transmembrane region" description="Helical" evidence="1">
    <location>
        <begin position="125"/>
        <end position="144"/>
    </location>
</feature>
<organism evidence="2 3">
    <name type="scientific">Microlunatus aurantiacus</name>
    <dbReference type="NCBI Taxonomy" id="446786"/>
    <lineage>
        <taxon>Bacteria</taxon>
        <taxon>Bacillati</taxon>
        <taxon>Actinomycetota</taxon>
        <taxon>Actinomycetes</taxon>
        <taxon>Propionibacteriales</taxon>
        <taxon>Propionibacteriaceae</taxon>
        <taxon>Microlunatus</taxon>
    </lineage>
</organism>
<accession>A0ABP7DIK7</accession>
<protein>
    <recommendedName>
        <fullName evidence="4">MFS transporter</fullName>
    </recommendedName>
</protein>
<gene>
    <name evidence="2" type="ORF">GCM10022204_22920</name>
</gene>
<reference evidence="3" key="1">
    <citation type="journal article" date="2019" name="Int. J. Syst. Evol. Microbiol.">
        <title>The Global Catalogue of Microorganisms (GCM) 10K type strain sequencing project: providing services to taxonomists for standard genome sequencing and annotation.</title>
        <authorList>
            <consortium name="The Broad Institute Genomics Platform"/>
            <consortium name="The Broad Institute Genome Sequencing Center for Infectious Disease"/>
            <person name="Wu L."/>
            <person name="Ma J."/>
        </authorList>
    </citation>
    <scope>NUCLEOTIDE SEQUENCE [LARGE SCALE GENOMIC DNA]</scope>
    <source>
        <strain evidence="3">JCM 16548</strain>
    </source>
</reference>
<keyword evidence="1" id="KW-0812">Transmembrane</keyword>
<proteinExistence type="predicted"/>
<keyword evidence="1" id="KW-0472">Membrane</keyword>
<evidence type="ECO:0000256" key="1">
    <source>
        <dbReference type="SAM" id="Phobius"/>
    </source>
</evidence>
<evidence type="ECO:0000313" key="2">
    <source>
        <dbReference type="EMBL" id="GAA3704885.1"/>
    </source>
</evidence>
<feature type="transmembrane region" description="Helical" evidence="1">
    <location>
        <begin position="72"/>
        <end position="95"/>
    </location>
</feature>
<keyword evidence="1" id="KW-1133">Transmembrane helix</keyword>